<dbReference type="CDD" id="cd04182">
    <property type="entry name" value="GT_2_like_f"/>
    <property type="match status" value="1"/>
</dbReference>
<reference evidence="3 6" key="1">
    <citation type="journal article" date="2011" name="J. Bacteriol.">
        <title>Genome sequence of Halobiforma lacisalsi AJ5, an extremely halophilic archaeon which harbors a bop gene.</title>
        <authorList>
            <person name="Jiang X."/>
            <person name="Wang S."/>
            <person name="Cheng H."/>
            <person name="Huo Y."/>
            <person name="Zhang X."/>
            <person name="Zhu X."/>
            <person name="Han X."/>
            <person name="Ni P."/>
            <person name="Wu M."/>
        </authorList>
    </citation>
    <scope>NUCLEOTIDE SEQUENCE [LARGE SCALE GENOMIC DNA]</scope>
    <source>
        <strain evidence="3 6">AJ5</strain>
    </source>
</reference>
<feature type="region of interest" description="Disordered" evidence="1">
    <location>
        <begin position="189"/>
        <end position="210"/>
    </location>
</feature>
<dbReference type="EMBL" id="CP019285">
    <property type="protein sequence ID" value="APW96898.1"/>
    <property type="molecule type" value="Genomic_DNA"/>
</dbReference>
<reference evidence="4 5" key="2">
    <citation type="journal article" date="2014" name="PLoS Genet.">
        <title>Phylogenetically driven sequencing of extremely halophilic archaea reveals strategies for static and dynamic osmo-response.</title>
        <authorList>
            <person name="Becker E.A."/>
            <person name="Seitzer P.M."/>
            <person name="Tritt A."/>
            <person name="Larsen D."/>
            <person name="Krusor M."/>
            <person name="Yao A.I."/>
            <person name="Wu D."/>
            <person name="Madern D."/>
            <person name="Eisen J.A."/>
            <person name="Darling A.E."/>
            <person name="Facciotti M.T."/>
        </authorList>
    </citation>
    <scope>NUCLEOTIDE SEQUENCE [LARGE SCALE GENOMIC DNA]</scope>
    <source>
        <strain evidence="4 5">AJ5</strain>
    </source>
</reference>
<dbReference type="SUPFAM" id="SSF53448">
    <property type="entry name" value="Nucleotide-diphospho-sugar transferases"/>
    <property type="match status" value="1"/>
</dbReference>
<keyword evidence="4" id="KW-0548">Nucleotidyltransferase</keyword>
<evidence type="ECO:0000313" key="4">
    <source>
        <dbReference type="EMBL" id="EMA34606.1"/>
    </source>
</evidence>
<organism evidence="4 5">
    <name type="scientific">Natronobacterium lacisalsi AJ5</name>
    <dbReference type="NCBI Taxonomy" id="358396"/>
    <lineage>
        <taxon>Archaea</taxon>
        <taxon>Methanobacteriati</taxon>
        <taxon>Methanobacteriota</taxon>
        <taxon>Stenosarchaea group</taxon>
        <taxon>Halobacteria</taxon>
        <taxon>Halobacteriales</taxon>
        <taxon>Natrialbaceae</taxon>
        <taxon>Natronobacterium</taxon>
    </lineage>
</organism>
<dbReference type="GeneID" id="30920166"/>
<dbReference type="eggNOG" id="arCOG01873">
    <property type="taxonomic scope" value="Archaea"/>
</dbReference>
<dbReference type="PANTHER" id="PTHR43777:SF1">
    <property type="entry name" value="MOLYBDENUM COFACTOR CYTIDYLYLTRANSFERASE"/>
    <property type="match status" value="1"/>
</dbReference>
<dbReference type="EMBL" id="AOLZ01000031">
    <property type="protein sequence ID" value="EMA34606.1"/>
    <property type="molecule type" value="Genomic_DNA"/>
</dbReference>
<feature type="domain" description="MobA-like NTP transferase" evidence="2">
    <location>
        <begin position="5"/>
        <end position="167"/>
    </location>
</feature>
<evidence type="ECO:0000313" key="3">
    <source>
        <dbReference type="EMBL" id="APW96898.1"/>
    </source>
</evidence>
<dbReference type="RefSeq" id="WP_007141089.1">
    <property type="nucleotide sequence ID" value="NZ_AOLZ01000031.1"/>
</dbReference>
<dbReference type="Proteomes" id="UP000186547">
    <property type="component" value="Chromosome"/>
</dbReference>
<dbReference type="InterPro" id="IPR025877">
    <property type="entry name" value="MobA-like_NTP_Trfase"/>
</dbReference>
<evidence type="ECO:0000313" key="5">
    <source>
        <dbReference type="Proteomes" id="UP000011555"/>
    </source>
</evidence>
<dbReference type="KEGG" id="hlc:CHINAEXTREME03540"/>
<dbReference type="AlphaFoldDB" id="M0LM76"/>
<dbReference type="PANTHER" id="PTHR43777">
    <property type="entry name" value="MOLYBDENUM COFACTOR CYTIDYLYLTRANSFERASE"/>
    <property type="match status" value="1"/>
</dbReference>
<dbReference type="InterPro" id="IPR029044">
    <property type="entry name" value="Nucleotide-diphossugar_trans"/>
</dbReference>
<sequence length="210" mass="21961">MTVIGVVLAAGRGTRFADGNKLLATVGTDGEPIVSRAARTFDVAAVDRVIAVLGHDADTIEGAVADRVDATVHNPDHERGQSTSVRAGARAAREHGAEAAVFLPGDMPLIDPGTVTRLVDEYRSTDAPVVVPVFDGRRGNPVLFDSSLFDALTEISGDTGGRALFDSVDVRRVAVTDPGIHRDVDTVADLERMRQSDGGDGSDGSDGDRS</sequence>
<proteinExistence type="predicted"/>
<dbReference type="STRING" id="358396.CHINAEXTREME_03540"/>
<dbReference type="Gene3D" id="3.90.550.10">
    <property type="entry name" value="Spore Coat Polysaccharide Biosynthesis Protein SpsA, Chain A"/>
    <property type="match status" value="1"/>
</dbReference>
<name>M0LM76_NATLA</name>
<dbReference type="Pfam" id="PF12804">
    <property type="entry name" value="NTP_transf_3"/>
    <property type="match status" value="1"/>
</dbReference>
<dbReference type="Proteomes" id="UP000011555">
    <property type="component" value="Unassembled WGS sequence"/>
</dbReference>
<evidence type="ECO:0000259" key="2">
    <source>
        <dbReference type="Pfam" id="PF12804"/>
    </source>
</evidence>
<accession>M0LM76</accession>
<keyword evidence="5" id="KW-1185">Reference proteome</keyword>
<protein>
    <submittedName>
        <fullName evidence="3 4">Molybdenum cofactor cytidylyltransferase</fullName>
    </submittedName>
</protein>
<reference evidence="3" key="3">
    <citation type="submission" date="2017-01" db="EMBL/GenBank/DDBJ databases">
        <authorList>
            <person name="Mah S.A."/>
            <person name="Swanson W.J."/>
            <person name="Moy G.W."/>
            <person name="Vacquier V.D."/>
        </authorList>
    </citation>
    <scope>NUCLEOTIDE SEQUENCE</scope>
    <source>
        <strain evidence="3">AJ5</strain>
    </source>
</reference>
<keyword evidence="4" id="KW-0808">Transferase</keyword>
<evidence type="ECO:0000256" key="1">
    <source>
        <dbReference type="SAM" id="MobiDB-lite"/>
    </source>
</evidence>
<dbReference type="GO" id="GO:0016779">
    <property type="term" value="F:nucleotidyltransferase activity"/>
    <property type="evidence" value="ECO:0007669"/>
    <property type="project" value="UniProtKB-KW"/>
</dbReference>
<evidence type="ECO:0000313" key="6">
    <source>
        <dbReference type="Proteomes" id="UP000186547"/>
    </source>
</evidence>
<gene>
    <name evidence="4" type="ORF">C445_06780</name>
    <name evidence="3" type="ORF">CHINAEXTREME_03540</name>
</gene>